<dbReference type="EMBL" id="BGZK01001169">
    <property type="protein sequence ID" value="GBP73295.1"/>
    <property type="molecule type" value="Genomic_DNA"/>
</dbReference>
<sequence length="171" mass="18024">MVDAAVADSEVELHSGGILSYDELGWSSDDVGSADSFLNLAHAGSGRFKTTTAQVYSLESGQVSSCTMAASRARGAEGGRSFIRTLLCRRTTRCLPDGGARRGLASHSQDFLSLLSDTNRKCTARCADGEALAACSEIGRCTPPLAHAQACHQFRDCLAKSVAESSICDEE</sequence>
<dbReference type="Proteomes" id="UP000299102">
    <property type="component" value="Unassembled WGS sequence"/>
</dbReference>
<evidence type="ECO:0000313" key="2">
    <source>
        <dbReference type="Proteomes" id="UP000299102"/>
    </source>
</evidence>
<evidence type="ECO:0000313" key="1">
    <source>
        <dbReference type="EMBL" id="GBP73295.1"/>
    </source>
</evidence>
<organism evidence="1 2">
    <name type="scientific">Eumeta variegata</name>
    <name type="common">Bagworm moth</name>
    <name type="synonym">Eumeta japonica</name>
    <dbReference type="NCBI Taxonomy" id="151549"/>
    <lineage>
        <taxon>Eukaryota</taxon>
        <taxon>Metazoa</taxon>
        <taxon>Ecdysozoa</taxon>
        <taxon>Arthropoda</taxon>
        <taxon>Hexapoda</taxon>
        <taxon>Insecta</taxon>
        <taxon>Pterygota</taxon>
        <taxon>Neoptera</taxon>
        <taxon>Endopterygota</taxon>
        <taxon>Lepidoptera</taxon>
        <taxon>Glossata</taxon>
        <taxon>Ditrysia</taxon>
        <taxon>Tineoidea</taxon>
        <taxon>Psychidae</taxon>
        <taxon>Oiketicinae</taxon>
        <taxon>Eumeta</taxon>
    </lineage>
</organism>
<dbReference type="AlphaFoldDB" id="A0A4C1YG29"/>
<proteinExistence type="predicted"/>
<accession>A0A4C1YG29</accession>
<name>A0A4C1YG29_EUMVA</name>
<protein>
    <submittedName>
        <fullName evidence="1">Uncharacterized protein</fullName>
    </submittedName>
</protein>
<gene>
    <name evidence="1" type="ORF">EVAR_52821_1</name>
</gene>
<reference evidence="1 2" key="1">
    <citation type="journal article" date="2019" name="Commun. Biol.">
        <title>The bagworm genome reveals a unique fibroin gene that provides high tensile strength.</title>
        <authorList>
            <person name="Kono N."/>
            <person name="Nakamura H."/>
            <person name="Ohtoshi R."/>
            <person name="Tomita M."/>
            <person name="Numata K."/>
            <person name="Arakawa K."/>
        </authorList>
    </citation>
    <scope>NUCLEOTIDE SEQUENCE [LARGE SCALE GENOMIC DNA]</scope>
</reference>
<keyword evidence="2" id="KW-1185">Reference proteome</keyword>
<comment type="caution">
    <text evidence="1">The sequence shown here is derived from an EMBL/GenBank/DDBJ whole genome shotgun (WGS) entry which is preliminary data.</text>
</comment>